<dbReference type="InterPro" id="IPR010281">
    <property type="entry name" value="DUF885"/>
</dbReference>
<reference evidence="1 2" key="1">
    <citation type="submission" date="2023-07" db="EMBL/GenBank/DDBJ databases">
        <title>Functional and genomic diversity of the sorghum phyllosphere microbiome.</title>
        <authorList>
            <person name="Shade A."/>
        </authorList>
    </citation>
    <scope>NUCLEOTIDE SEQUENCE [LARGE SCALE GENOMIC DNA]</scope>
    <source>
        <strain evidence="1 2">SORGH_AS_1207</strain>
    </source>
</reference>
<comment type="caution">
    <text evidence="1">The sequence shown here is derived from an EMBL/GenBank/DDBJ whole genome shotgun (WGS) entry which is preliminary data.</text>
</comment>
<dbReference type="RefSeq" id="WP_307480598.1">
    <property type="nucleotide sequence ID" value="NZ_JAUTBF010000001.1"/>
</dbReference>
<protein>
    <submittedName>
        <fullName evidence="1">Uncharacterized protein (DUF885 family)</fullName>
    </submittedName>
</protein>
<proteinExistence type="predicted"/>
<accession>A0ABU0TRL2</accession>
<dbReference type="EMBL" id="JAUTBF010000001">
    <property type="protein sequence ID" value="MDQ1122300.1"/>
    <property type="molecule type" value="Genomic_DNA"/>
</dbReference>
<evidence type="ECO:0000313" key="1">
    <source>
        <dbReference type="EMBL" id="MDQ1122300.1"/>
    </source>
</evidence>
<keyword evidence="2" id="KW-1185">Reference proteome</keyword>
<gene>
    <name evidence="1" type="ORF">QE412_000873</name>
</gene>
<evidence type="ECO:0000313" key="2">
    <source>
        <dbReference type="Proteomes" id="UP001226691"/>
    </source>
</evidence>
<name>A0ABU0TRL2_MICTR</name>
<organism evidence="1 2">
    <name type="scientific">Microbacterium trichothecenolyticum</name>
    <name type="common">Aureobacterium trichothecenolyticum</name>
    <dbReference type="NCBI Taxonomy" id="69370"/>
    <lineage>
        <taxon>Bacteria</taxon>
        <taxon>Bacillati</taxon>
        <taxon>Actinomycetota</taxon>
        <taxon>Actinomycetes</taxon>
        <taxon>Micrococcales</taxon>
        <taxon>Microbacteriaceae</taxon>
        <taxon>Microbacterium</taxon>
    </lineage>
</organism>
<dbReference type="Proteomes" id="UP001226691">
    <property type="component" value="Unassembled WGS sequence"/>
</dbReference>
<dbReference type="Pfam" id="PF05960">
    <property type="entry name" value="DUF885"/>
    <property type="match status" value="1"/>
</dbReference>
<sequence>MTDVQRTPTPIDTIADAWVDTLAERIPTLATYIGRDEYNASFGDYSPDGAEALVGDARATKAALEAAEPVDAIDTVTKMDLVRELDLMIEKHEAKTHLRDLNVIASPAQDIRATFDLMPTATVDDWATISTRMKALPAAVEGYVQTLRRGIAEGVVPARRQVREVLAQIGRYTADTGFFAEFVATAAPAEGQLPASLARELDHNAGAARVAYDALGSFLASELAPVAGETDGVGRELYALHSRHFLGAEIDLDETYEWGVEELARMVAEQEAIANEILPGATVEEAVAFLEKDESRKLRGTKALQEWMQRTSDKAVEELGRTHFDIAEPIRKLECMIAPTNEGGIYYTGPTDDFSRPGRMWWSVPEGVDTFDTWRELTTVYHEGVPGHHLQIAQAVYNRAELNSWRRLLAGTSGHAEGWALYAERLMEQLGYLDDPADRLGMLDGQRMRAARVVLDIGVHLGKPRLDGTGVWDHDYALAFMLKNVNMSEEFVRFEVNRYLGWPGQAPSYKVGQRIWEQVRDDEQERRGAAFSMKQFHTRALEIGGVGLDTLRAALASV</sequence>
<dbReference type="PANTHER" id="PTHR33361">
    <property type="entry name" value="GLR0591 PROTEIN"/>
    <property type="match status" value="1"/>
</dbReference>
<dbReference type="PANTHER" id="PTHR33361:SF2">
    <property type="entry name" value="DUF885 DOMAIN-CONTAINING PROTEIN"/>
    <property type="match status" value="1"/>
</dbReference>